<dbReference type="Gene3D" id="3.10.50.40">
    <property type="match status" value="1"/>
</dbReference>
<feature type="domain" description="PpiC" evidence="11">
    <location>
        <begin position="140"/>
        <end position="230"/>
    </location>
</feature>
<dbReference type="AlphaFoldDB" id="A0A2P1P911"/>
<feature type="region of interest" description="Disordered" evidence="9">
    <location>
        <begin position="273"/>
        <end position="296"/>
    </location>
</feature>
<evidence type="ECO:0000256" key="5">
    <source>
        <dbReference type="ARBA" id="ARBA00023110"/>
    </source>
</evidence>
<evidence type="ECO:0000256" key="6">
    <source>
        <dbReference type="ARBA" id="ARBA00030642"/>
    </source>
</evidence>
<dbReference type="InterPro" id="IPR000297">
    <property type="entry name" value="PPIase_PpiC"/>
</dbReference>
<sequence length="296" mass="33132">MLKSFRTFLLAASIASSCFAADTTDPVIATFSQGDVKVSEVMVRYTGLFESNPNFKGKTFQDLPYEMQKQLLTNYINSKLIEVEVQNSKVQDTPEFASQLDNAKKQIAQGLFLDNIVKSKVSDKDVKDEAAKLKNQLKDKEEAKIKHILVGSKKEAEDAKKKILKGEKFDALAKKLSTDESSKASGGELDYITQEGFEPEFGNKVFGMKKGEVSGPIQSSFGWHIVQMVDKRKVQMPTDDQLESVARNNLSRVAFDKYMEELSTKAGVKLLLEEKKEEAPKKEEPKKEAPKDKSSK</sequence>
<dbReference type="PANTHER" id="PTHR47245:SF2">
    <property type="entry name" value="PEPTIDYL-PROLYL CIS-TRANS ISOMERASE HP_0175-RELATED"/>
    <property type="match status" value="1"/>
</dbReference>
<dbReference type="KEGG" id="ptc:phytr_8270"/>
<gene>
    <name evidence="12" type="ORF">phytr_8270</name>
</gene>
<evidence type="ECO:0000256" key="10">
    <source>
        <dbReference type="SAM" id="SignalP"/>
    </source>
</evidence>
<feature type="chain" id="PRO_5015152203" description="Parvulin-like PPIase" evidence="10">
    <location>
        <begin position="21"/>
        <end position="296"/>
    </location>
</feature>
<evidence type="ECO:0000256" key="3">
    <source>
        <dbReference type="ARBA" id="ARBA00013194"/>
    </source>
</evidence>
<keyword evidence="5 8" id="KW-0697">Rotamase</keyword>
<dbReference type="PROSITE" id="PS50198">
    <property type="entry name" value="PPIC_PPIASE_2"/>
    <property type="match status" value="1"/>
</dbReference>
<evidence type="ECO:0000256" key="2">
    <source>
        <dbReference type="ARBA" id="ARBA00007656"/>
    </source>
</evidence>
<name>A0A2P1P911_9RICK</name>
<dbReference type="OrthoDB" id="14196at2"/>
<dbReference type="PROSITE" id="PS51257">
    <property type="entry name" value="PROKAR_LIPOPROTEIN"/>
    <property type="match status" value="1"/>
</dbReference>
<dbReference type="SUPFAM" id="SSF54534">
    <property type="entry name" value="FKBP-like"/>
    <property type="match status" value="1"/>
</dbReference>
<evidence type="ECO:0000313" key="12">
    <source>
        <dbReference type="EMBL" id="AVP87759.1"/>
    </source>
</evidence>
<comment type="similarity">
    <text evidence="2">Belongs to the PpiC/parvulin rotamase family.</text>
</comment>
<evidence type="ECO:0000313" key="13">
    <source>
        <dbReference type="Proteomes" id="UP000241762"/>
    </source>
</evidence>
<reference evidence="12 13" key="1">
    <citation type="submission" date="2018-03" db="EMBL/GenBank/DDBJ databases">
        <title>A gene transfer event suggests a long-term partnership between eustigmatophyte algae and a novel lineage of endosymbiotic bacteria.</title>
        <authorList>
            <person name="Yurchenko T."/>
            <person name="Sevcikova T."/>
            <person name="Pribyl P."/>
            <person name="El Karkouri K."/>
            <person name="Klimes V."/>
            <person name="Amaral R."/>
            <person name="Zbrankova V."/>
            <person name="Kim E."/>
            <person name="Raoult D."/>
            <person name="Santos L.M.A."/>
            <person name="Elias M."/>
        </authorList>
    </citation>
    <scope>NUCLEOTIDE SEQUENCE [LARGE SCALE GENOMIC DNA]</scope>
    <source>
        <strain evidence="12">CCALA 838</strain>
    </source>
</reference>
<dbReference type="InterPro" id="IPR046357">
    <property type="entry name" value="PPIase_dom_sf"/>
</dbReference>
<evidence type="ECO:0000256" key="9">
    <source>
        <dbReference type="SAM" id="MobiDB-lite"/>
    </source>
</evidence>
<keyword evidence="13" id="KW-1185">Reference proteome</keyword>
<dbReference type="SUPFAM" id="SSF109998">
    <property type="entry name" value="Triger factor/SurA peptide-binding domain-like"/>
    <property type="match status" value="1"/>
</dbReference>
<dbReference type="Pfam" id="PF00639">
    <property type="entry name" value="Rotamase"/>
    <property type="match status" value="1"/>
</dbReference>
<dbReference type="EMBL" id="CP027845">
    <property type="protein sequence ID" value="AVP87759.1"/>
    <property type="molecule type" value="Genomic_DNA"/>
</dbReference>
<evidence type="ECO:0000256" key="8">
    <source>
        <dbReference type="PROSITE-ProRule" id="PRU00278"/>
    </source>
</evidence>
<dbReference type="GO" id="GO:0003755">
    <property type="term" value="F:peptidyl-prolyl cis-trans isomerase activity"/>
    <property type="evidence" value="ECO:0007669"/>
    <property type="project" value="UniProtKB-KW"/>
</dbReference>
<keyword evidence="8" id="KW-0413">Isomerase</keyword>
<dbReference type="RefSeq" id="WP_106874604.1">
    <property type="nucleotide sequence ID" value="NZ_CP027845.1"/>
</dbReference>
<evidence type="ECO:0000256" key="1">
    <source>
        <dbReference type="ARBA" id="ARBA00000971"/>
    </source>
</evidence>
<dbReference type="InterPro" id="IPR050245">
    <property type="entry name" value="PrsA_foldase"/>
</dbReference>
<evidence type="ECO:0000256" key="4">
    <source>
        <dbReference type="ARBA" id="ARBA00018370"/>
    </source>
</evidence>
<dbReference type="PANTHER" id="PTHR47245">
    <property type="entry name" value="PEPTIDYLPROLYL ISOMERASE"/>
    <property type="match status" value="1"/>
</dbReference>
<dbReference type="Proteomes" id="UP000241762">
    <property type="component" value="Chromosome"/>
</dbReference>
<organism evidence="12 13">
    <name type="scientific">Candidatus Phycorickettsia trachydisci</name>
    <dbReference type="NCBI Taxonomy" id="2115978"/>
    <lineage>
        <taxon>Bacteria</taxon>
        <taxon>Pseudomonadati</taxon>
        <taxon>Pseudomonadota</taxon>
        <taxon>Alphaproteobacteria</taxon>
        <taxon>Rickettsiales</taxon>
        <taxon>Rickettsiaceae</taxon>
        <taxon>Candidatus Phycorickettsia</taxon>
    </lineage>
</organism>
<accession>A0A2P1P911</accession>
<proteinExistence type="inferred from homology"/>
<protein>
    <recommendedName>
        <fullName evidence="4">Parvulin-like PPIase</fullName>
        <ecNumber evidence="3">5.2.1.8</ecNumber>
    </recommendedName>
    <alternativeName>
        <fullName evidence="6">Peptidyl-prolyl cis-trans isomerase plp</fullName>
    </alternativeName>
    <alternativeName>
        <fullName evidence="7">Rotamase plp</fullName>
    </alternativeName>
</protein>
<evidence type="ECO:0000256" key="7">
    <source>
        <dbReference type="ARBA" id="ARBA00031484"/>
    </source>
</evidence>
<evidence type="ECO:0000259" key="11">
    <source>
        <dbReference type="PROSITE" id="PS50198"/>
    </source>
</evidence>
<dbReference type="EC" id="5.2.1.8" evidence="3"/>
<comment type="catalytic activity">
    <reaction evidence="1">
        <text>[protein]-peptidylproline (omega=180) = [protein]-peptidylproline (omega=0)</text>
        <dbReference type="Rhea" id="RHEA:16237"/>
        <dbReference type="Rhea" id="RHEA-COMP:10747"/>
        <dbReference type="Rhea" id="RHEA-COMP:10748"/>
        <dbReference type="ChEBI" id="CHEBI:83833"/>
        <dbReference type="ChEBI" id="CHEBI:83834"/>
        <dbReference type="EC" id="5.2.1.8"/>
    </reaction>
</comment>
<feature type="signal peptide" evidence="10">
    <location>
        <begin position="1"/>
        <end position="20"/>
    </location>
</feature>
<keyword evidence="10" id="KW-0732">Signal</keyword>
<dbReference type="InterPro" id="IPR027304">
    <property type="entry name" value="Trigger_fact/SurA_dom_sf"/>
</dbReference>